<gene>
    <name evidence="5" type="primary">Shf</name>
    <name evidence="5" type="ORF">T01_15891</name>
</gene>
<dbReference type="EMBL" id="JYDH01000101">
    <property type="protein sequence ID" value="KRY32262.1"/>
    <property type="molecule type" value="Genomic_DNA"/>
</dbReference>
<organism evidence="5 6">
    <name type="scientific">Trichinella spiralis</name>
    <name type="common">Trichina worm</name>
    <dbReference type="NCBI Taxonomy" id="6334"/>
    <lineage>
        <taxon>Eukaryota</taxon>
        <taxon>Metazoa</taxon>
        <taxon>Ecdysozoa</taxon>
        <taxon>Nematoda</taxon>
        <taxon>Enoplea</taxon>
        <taxon>Dorylaimia</taxon>
        <taxon>Trichinellida</taxon>
        <taxon>Trichinellidae</taxon>
        <taxon>Trichinella</taxon>
    </lineage>
</organism>
<evidence type="ECO:0000256" key="3">
    <source>
        <dbReference type="SAM" id="MobiDB-lite"/>
    </source>
</evidence>
<comment type="caution">
    <text evidence="5">The sequence shown here is derived from an EMBL/GenBank/DDBJ whole genome shotgun (WGS) entry which is preliminary data.</text>
</comment>
<evidence type="ECO:0000313" key="6">
    <source>
        <dbReference type="Proteomes" id="UP000054776"/>
    </source>
</evidence>
<protein>
    <submittedName>
        <fullName evidence="5">SH2 domain-containing adapter protein F</fullName>
    </submittedName>
</protein>
<feature type="compositionally biased region" description="Polar residues" evidence="3">
    <location>
        <begin position="1"/>
        <end position="15"/>
    </location>
</feature>
<dbReference type="InterPro" id="IPR051846">
    <property type="entry name" value="SH2_domain_adapters"/>
</dbReference>
<dbReference type="SUPFAM" id="SSF55550">
    <property type="entry name" value="SH2 domain"/>
    <property type="match status" value="1"/>
</dbReference>
<evidence type="ECO:0000313" key="5">
    <source>
        <dbReference type="EMBL" id="KRY32262.1"/>
    </source>
</evidence>
<dbReference type="PROSITE" id="PS50001">
    <property type="entry name" value="SH2"/>
    <property type="match status" value="1"/>
</dbReference>
<evidence type="ECO:0000259" key="4">
    <source>
        <dbReference type="PROSITE" id="PS50001"/>
    </source>
</evidence>
<dbReference type="OrthoDB" id="5914531at2759"/>
<proteinExistence type="predicted"/>
<evidence type="ECO:0000256" key="2">
    <source>
        <dbReference type="PROSITE-ProRule" id="PRU00191"/>
    </source>
</evidence>
<keyword evidence="1 2" id="KW-0727">SH2 domain</keyword>
<dbReference type="PANTHER" id="PTHR15127">
    <property type="entry name" value="HEAVYWEIGHT, ISOFORM A"/>
    <property type="match status" value="1"/>
</dbReference>
<reference evidence="5 6" key="1">
    <citation type="submission" date="2015-01" db="EMBL/GenBank/DDBJ databases">
        <title>Evolution of Trichinella species and genotypes.</title>
        <authorList>
            <person name="Korhonen P.K."/>
            <person name="Edoardo P."/>
            <person name="Giuseppe L.R."/>
            <person name="Gasser R.B."/>
        </authorList>
    </citation>
    <scope>NUCLEOTIDE SEQUENCE [LARGE SCALE GENOMIC DNA]</scope>
    <source>
        <strain evidence="5">ISS3</strain>
    </source>
</reference>
<dbReference type="Pfam" id="PF00017">
    <property type="entry name" value="SH2"/>
    <property type="match status" value="1"/>
</dbReference>
<feature type="region of interest" description="Disordered" evidence="3">
    <location>
        <begin position="1"/>
        <end position="26"/>
    </location>
</feature>
<dbReference type="Gene3D" id="3.30.505.10">
    <property type="entry name" value="SH2 domain"/>
    <property type="match status" value="1"/>
</dbReference>
<dbReference type="GO" id="GO:0001784">
    <property type="term" value="F:phosphotyrosine residue binding"/>
    <property type="evidence" value="ECO:0007669"/>
    <property type="project" value="TreeGrafter"/>
</dbReference>
<dbReference type="Proteomes" id="UP000054776">
    <property type="component" value="Unassembled WGS sequence"/>
</dbReference>
<dbReference type="PANTHER" id="PTHR15127:SF32">
    <property type="entry name" value="HEAVYWEIGHT, ISOFORM A"/>
    <property type="match status" value="1"/>
</dbReference>
<dbReference type="SMART" id="SM00252">
    <property type="entry name" value="SH2"/>
    <property type="match status" value="1"/>
</dbReference>
<dbReference type="EMBL" id="JYDH01000101">
    <property type="protein sequence ID" value="KRY32263.1"/>
    <property type="molecule type" value="Genomic_DNA"/>
</dbReference>
<accession>A0A0V1B5F3</accession>
<dbReference type="PRINTS" id="PR00401">
    <property type="entry name" value="SH2DOMAIN"/>
</dbReference>
<feature type="domain" description="SH2" evidence="4">
    <location>
        <begin position="298"/>
        <end position="395"/>
    </location>
</feature>
<dbReference type="AlphaFoldDB" id="A0A0V1B5F3"/>
<dbReference type="InParanoid" id="A0A0V1B5F3"/>
<evidence type="ECO:0000256" key="1">
    <source>
        <dbReference type="ARBA" id="ARBA00022999"/>
    </source>
</evidence>
<feature type="region of interest" description="Disordered" evidence="3">
    <location>
        <begin position="258"/>
        <end position="291"/>
    </location>
</feature>
<dbReference type="eggNOG" id="ENOG502SB92">
    <property type="taxonomic scope" value="Eukaryota"/>
</dbReference>
<dbReference type="InterPro" id="IPR000980">
    <property type="entry name" value="SH2"/>
</dbReference>
<sequence length="528" mass="59164">MGNLSSHSRGGQQAKASGAVKGGNKSAKMCKTVNDNEARCHRLHSCLSAKMNSTVDMESGIGLSASSSIVENGDEYDAPWDSRDKVVEVMHRSMYGIAAGKLSDELPRPLSVNNSELMLQNLNTSDEIYDEPWEQRLAELKPALTGQTVKSSMHKEIQAHSKLSTESAQEPKLPKGWNAPNAVLLSRPGDDQACTLGTTVSSKVPVPMVRKSILAKKIAAEEQRRALSNVYTSDNSLPVRKITAEGKSCQFSVQTELNQMGSTESERKEKPLFPTSLSFRSSTPNNKDSSTNLQDHLWYHGMILRPEAEARMRNMPEGAFLVRQSEHSGGSTEYVLTLSTSSGVMHMKIQRDHNGRWVIGSHSIPFKSVQAMIDYYSDKKLPIKGAQHFKILFSKSAIHEIRRIHSGHNQPVGYVCMRTYIWDCDSITFASFSESLKNNRSTCFWLSTVKNNYIQRLHTCRRNDPVKMDCIFIFHFEASSLFPFLPARILRMLYFIQNRLIQRFNIQKTFLPAAFSNAETCSLSIVLS</sequence>
<keyword evidence="6" id="KW-1185">Reference proteome</keyword>
<dbReference type="InterPro" id="IPR036860">
    <property type="entry name" value="SH2_dom_sf"/>
</dbReference>
<feature type="compositionally biased region" description="Polar residues" evidence="3">
    <location>
        <begin position="275"/>
        <end position="291"/>
    </location>
</feature>
<name>A0A0V1B5F3_TRISP</name>